<evidence type="ECO:0000313" key="3">
    <source>
        <dbReference type="Proteomes" id="UP000664857"/>
    </source>
</evidence>
<dbReference type="SUPFAM" id="SSF55729">
    <property type="entry name" value="Acyl-CoA N-acyltransferases (Nat)"/>
    <property type="match status" value="1"/>
</dbReference>
<accession>A0ABS3HUB6</accession>
<feature type="domain" description="N-acetyltransferase" evidence="1">
    <location>
        <begin position="11"/>
        <end position="165"/>
    </location>
</feature>
<name>A0ABS3HUB6_9ENTE</name>
<evidence type="ECO:0000259" key="1">
    <source>
        <dbReference type="PROSITE" id="PS51186"/>
    </source>
</evidence>
<dbReference type="PANTHER" id="PTHR43415:SF3">
    <property type="entry name" value="GNAT-FAMILY ACETYLTRANSFERASE"/>
    <property type="match status" value="1"/>
</dbReference>
<dbReference type="InterPro" id="IPR000182">
    <property type="entry name" value="GNAT_dom"/>
</dbReference>
<sequence>MTHPYLTGKHILLRPIESPDLDILVKFENESDSRLYGDDDVPYPVTVTQLETFIKSNEAGYNFAICRIDNKELVGSIALYGVNYQNSTCEIGLTLTKTQSNQGFGSESIELLMDFIFMYMPLNKIKLQVFGFNTKAIRLYERLGFVHEGTLKQEIFRFGTFQDLENYAYFRHMWESKKETPEND</sequence>
<organism evidence="2 3">
    <name type="scientific">Candidatus Vagococcus giribetii</name>
    <dbReference type="NCBI Taxonomy" id="2230876"/>
    <lineage>
        <taxon>Bacteria</taxon>
        <taxon>Bacillati</taxon>
        <taxon>Bacillota</taxon>
        <taxon>Bacilli</taxon>
        <taxon>Lactobacillales</taxon>
        <taxon>Enterococcaceae</taxon>
        <taxon>Vagococcus</taxon>
    </lineage>
</organism>
<dbReference type="Proteomes" id="UP000664857">
    <property type="component" value="Unassembled WGS sequence"/>
</dbReference>
<dbReference type="PROSITE" id="PS51186">
    <property type="entry name" value="GNAT"/>
    <property type="match status" value="1"/>
</dbReference>
<dbReference type="InterPro" id="IPR016181">
    <property type="entry name" value="Acyl_CoA_acyltransferase"/>
</dbReference>
<gene>
    <name evidence="2" type="ORF">DOK76_06755</name>
</gene>
<protein>
    <submittedName>
        <fullName evidence="2">GNAT family N-acetyltransferase</fullName>
    </submittedName>
</protein>
<evidence type="ECO:0000313" key="2">
    <source>
        <dbReference type="EMBL" id="MBO0476763.1"/>
    </source>
</evidence>
<comment type="caution">
    <text evidence="2">The sequence shown here is derived from an EMBL/GenBank/DDBJ whole genome shotgun (WGS) entry which is preliminary data.</text>
</comment>
<keyword evidence="3" id="KW-1185">Reference proteome</keyword>
<dbReference type="EMBL" id="JAFLVX010000018">
    <property type="protein sequence ID" value="MBO0476763.1"/>
    <property type="molecule type" value="Genomic_DNA"/>
</dbReference>
<proteinExistence type="predicted"/>
<dbReference type="Pfam" id="PF13302">
    <property type="entry name" value="Acetyltransf_3"/>
    <property type="match status" value="1"/>
</dbReference>
<reference evidence="2 3" key="1">
    <citation type="submission" date="2021-03" db="EMBL/GenBank/DDBJ databases">
        <title>Enterococcal diversity collection.</title>
        <authorList>
            <person name="Gilmore M.S."/>
            <person name="Schwartzman J."/>
            <person name="Van Tyne D."/>
            <person name="Martin M."/>
            <person name="Earl A.M."/>
            <person name="Manson A.L."/>
            <person name="Straub T."/>
            <person name="Salamzade R."/>
            <person name="Saavedra J."/>
            <person name="Lebreton F."/>
            <person name="Prichula J."/>
            <person name="Schaufler K."/>
            <person name="Gaca A."/>
            <person name="Sgardioli B."/>
            <person name="Wagenaar J."/>
            <person name="Strong T."/>
        </authorList>
    </citation>
    <scope>NUCLEOTIDE SEQUENCE [LARGE SCALE GENOMIC DNA]</scope>
    <source>
        <strain evidence="2 3">DIV0080</strain>
    </source>
</reference>
<dbReference type="PANTHER" id="PTHR43415">
    <property type="entry name" value="SPERMIDINE N(1)-ACETYLTRANSFERASE"/>
    <property type="match status" value="1"/>
</dbReference>
<dbReference type="RefSeq" id="WP_206966091.1">
    <property type="nucleotide sequence ID" value="NZ_JAFLVX010000018.1"/>
</dbReference>
<dbReference type="Gene3D" id="3.40.630.30">
    <property type="match status" value="1"/>
</dbReference>